<evidence type="ECO:0000313" key="5">
    <source>
        <dbReference type="Proteomes" id="UP000538931"/>
    </source>
</evidence>
<gene>
    <name evidence="4" type="ORF">H1S06_12295</name>
</gene>
<organism evidence="4 5">
    <name type="scientific">Marinobacterium marinum</name>
    <dbReference type="NCBI Taxonomy" id="2756129"/>
    <lineage>
        <taxon>Bacteria</taxon>
        <taxon>Pseudomonadati</taxon>
        <taxon>Pseudomonadota</taxon>
        <taxon>Gammaproteobacteria</taxon>
        <taxon>Oceanospirillales</taxon>
        <taxon>Oceanospirillaceae</taxon>
        <taxon>Marinobacterium</taxon>
    </lineage>
</organism>
<keyword evidence="5" id="KW-1185">Reference proteome</keyword>
<reference evidence="4 5" key="1">
    <citation type="submission" date="2020-07" db="EMBL/GenBank/DDBJ databases">
        <title>Bacterium isolated from marien macroalgae.</title>
        <authorList>
            <person name="Zhu K."/>
            <person name="Lu D."/>
            <person name="Du Z."/>
        </authorList>
    </citation>
    <scope>NUCLEOTIDE SEQUENCE [LARGE SCALE GENOMIC DNA]</scope>
    <source>
        <strain evidence="4 5">3-1745</strain>
    </source>
</reference>
<dbReference type="GO" id="GO:0016779">
    <property type="term" value="F:nucleotidyltransferase activity"/>
    <property type="evidence" value="ECO:0007669"/>
    <property type="project" value="UniProtKB-KW"/>
</dbReference>
<protein>
    <submittedName>
        <fullName evidence="4">Nucleotidyltransferase family protein</fullName>
    </submittedName>
</protein>
<keyword evidence="2" id="KW-0548">Nucleotidyltransferase</keyword>
<dbReference type="Gene3D" id="3.90.550.10">
    <property type="entry name" value="Spore Coat Polysaccharide Biosynthesis Protein SpsA, Chain A"/>
    <property type="match status" value="1"/>
</dbReference>
<dbReference type="SUPFAM" id="SSF53448">
    <property type="entry name" value="Nucleotide-diphospho-sugar transferases"/>
    <property type="match status" value="1"/>
</dbReference>
<name>A0A7W2AD23_9GAMM</name>
<dbReference type="EMBL" id="JACEMT010000052">
    <property type="protein sequence ID" value="MBA4503142.1"/>
    <property type="molecule type" value="Genomic_DNA"/>
</dbReference>
<proteinExistence type="predicted"/>
<dbReference type="NCBIfam" id="NF045761">
    <property type="entry name" value="NAMPUrTaseMurU"/>
    <property type="match status" value="1"/>
</dbReference>
<dbReference type="PANTHER" id="PTHR43584">
    <property type="entry name" value="NUCLEOTIDYL TRANSFERASE"/>
    <property type="match status" value="1"/>
</dbReference>
<dbReference type="PANTHER" id="PTHR43584:SF8">
    <property type="entry name" value="N-ACETYLMURAMATE ALPHA-1-PHOSPHATE URIDYLYLTRANSFERASE"/>
    <property type="match status" value="1"/>
</dbReference>
<evidence type="ECO:0000259" key="3">
    <source>
        <dbReference type="Pfam" id="PF00483"/>
    </source>
</evidence>
<dbReference type="RefSeq" id="WP_181740624.1">
    <property type="nucleotide sequence ID" value="NZ_JACEMT010000052.1"/>
</dbReference>
<keyword evidence="1 4" id="KW-0808">Transferase</keyword>
<evidence type="ECO:0000256" key="1">
    <source>
        <dbReference type="ARBA" id="ARBA00022679"/>
    </source>
</evidence>
<comment type="caution">
    <text evidence="4">The sequence shown here is derived from an EMBL/GenBank/DDBJ whole genome shotgun (WGS) entry which is preliminary data.</text>
</comment>
<feature type="domain" description="Nucleotidyl transferase" evidence="3">
    <location>
        <begin position="2"/>
        <end position="122"/>
    </location>
</feature>
<dbReference type="InterPro" id="IPR005835">
    <property type="entry name" value="NTP_transferase_dom"/>
</dbReference>
<dbReference type="InterPro" id="IPR054790">
    <property type="entry name" value="MurU"/>
</dbReference>
<accession>A0A7W2AD23</accession>
<dbReference type="InterPro" id="IPR029044">
    <property type="entry name" value="Nucleotide-diphossugar_trans"/>
</dbReference>
<dbReference type="Pfam" id="PF00483">
    <property type="entry name" value="NTP_transferase"/>
    <property type="match status" value="1"/>
</dbReference>
<dbReference type="InterPro" id="IPR050065">
    <property type="entry name" value="GlmU-like"/>
</dbReference>
<dbReference type="AlphaFoldDB" id="A0A7W2AD23"/>
<dbReference type="CDD" id="cd06422">
    <property type="entry name" value="NTP_transferase_like_1"/>
    <property type="match status" value="1"/>
</dbReference>
<dbReference type="Proteomes" id="UP000538931">
    <property type="component" value="Unassembled WGS sequence"/>
</dbReference>
<sequence length="228" mass="24462">MKAMILAAGLGTRMRPLTLTTPKPLLEAGGKKLIEYHIERLVAAGIADIVINHAWLGEQIESYLGSGERYGARLRYSAETEPLETGGGIRKALPLLCDEGDEAFLVLNGDLFSTQALTPLVAIRPPAGGAHLVLVDNPAWHADGDFALSCDGRVSEAGDDRLTFSGISILTPGLFAGIEDSAFALAPLLRQAMARGLVSGSRHEGYWEDVGTPDRLRALDQRLRSDVF</sequence>
<evidence type="ECO:0000256" key="2">
    <source>
        <dbReference type="ARBA" id="ARBA00022695"/>
    </source>
</evidence>
<evidence type="ECO:0000313" key="4">
    <source>
        <dbReference type="EMBL" id="MBA4503142.1"/>
    </source>
</evidence>